<organism evidence="7 8">
    <name type="scientific">Capsulimonas corticalis</name>
    <dbReference type="NCBI Taxonomy" id="2219043"/>
    <lineage>
        <taxon>Bacteria</taxon>
        <taxon>Bacillati</taxon>
        <taxon>Armatimonadota</taxon>
        <taxon>Armatimonadia</taxon>
        <taxon>Capsulimonadales</taxon>
        <taxon>Capsulimonadaceae</taxon>
        <taxon>Capsulimonas</taxon>
    </lineage>
</organism>
<dbReference type="Proteomes" id="UP000287394">
    <property type="component" value="Chromosome"/>
</dbReference>
<dbReference type="Pfam" id="PF01734">
    <property type="entry name" value="Patatin"/>
    <property type="match status" value="1"/>
</dbReference>
<evidence type="ECO:0000256" key="2">
    <source>
        <dbReference type="ARBA" id="ARBA00022801"/>
    </source>
</evidence>
<dbReference type="PANTHER" id="PTHR14226">
    <property type="entry name" value="NEUROPATHY TARGET ESTERASE/SWISS CHEESE D.MELANOGASTER"/>
    <property type="match status" value="1"/>
</dbReference>
<gene>
    <name evidence="7" type="primary">plpD</name>
    <name evidence="7" type="ORF">CCAX7_20060</name>
</gene>
<dbReference type="PANTHER" id="PTHR14226:SF76">
    <property type="entry name" value="NTE FAMILY PROTEIN RSSA"/>
    <property type="match status" value="1"/>
</dbReference>
<dbReference type="PROSITE" id="PS51635">
    <property type="entry name" value="PNPLA"/>
    <property type="match status" value="1"/>
</dbReference>
<keyword evidence="2 6" id="KW-0378">Hydrolase</keyword>
<dbReference type="InterPro" id="IPR000184">
    <property type="entry name" value="Bac_surfAg_D15"/>
</dbReference>
<name>A0A402D2M5_9BACT</name>
<reference evidence="7 8" key="1">
    <citation type="journal article" date="2019" name="Int. J. Syst. Evol. Microbiol.">
        <title>Capsulimonas corticalis gen. nov., sp. nov., an aerobic capsulated bacterium, of a novel bacterial order, Capsulimonadales ord. nov., of the class Armatimonadia of the phylum Armatimonadetes.</title>
        <authorList>
            <person name="Li J."/>
            <person name="Kudo C."/>
            <person name="Tonouchi A."/>
        </authorList>
    </citation>
    <scope>NUCLEOTIDE SEQUENCE [LARGE SCALE GENOMIC DNA]</scope>
    <source>
        <strain evidence="7 8">AX-7</strain>
    </source>
</reference>
<feature type="active site" description="Proton acceptor" evidence="6">
    <location>
        <position position="217"/>
    </location>
</feature>
<evidence type="ECO:0000256" key="6">
    <source>
        <dbReference type="PROSITE-ProRule" id="PRU01161"/>
    </source>
</evidence>
<dbReference type="Pfam" id="PF01103">
    <property type="entry name" value="Omp85"/>
    <property type="match status" value="1"/>
</dbReference>
<dbReference type="Gene3D" id="2.40.160.50">
    <property type="entry name" value="membrane protein fhac: a member of the omp85/tpsb transporter family"/>
    <property type="match status" value="1"/>
</dbReference>
<dbReference type="RefSeq" id="WP_165864500.1">
    <property type="nucleotide sequence ID" value="NZ_AP025739.1"/>
</dbReference>
<dbReference type="GO" id="GO:0016787">
    <property type="term" value="F:hydrolase activity"/>
    <property type="evidence" value="ECO:0007669"/>
    <property type="project" value="UniProtKB-UniRule"/>
</dbReference>
<evidence type="ECO:0000256" key="3">
    <source>
        <dbReference type="ARBA" id="ARBA00022963"/>
    </source>
</evidence>
<feature type="active site" description="Nucleophile" evidence="6">
    <location>
        <position position="72"/>
    </location>
</feature>
<evidence type="ECO:0000313" key="8">
    <source>
        <dbReference type="Proteomes" id="UP000287394"/>
    </source>
</evidence>
<dbReference type="EMBL" id="AP025739">
    <property type="protein sequence ID" value="BDI29955.1"/>
    <property type="molecule type" value="Genomic_DNA"/>
</dbReference>
<dbReference type="AlphaFoldDB" id="A0A402D2M5"/>
<keyword evidence="4 6" id="KW-0443">Lipid metabolism</keyword>
<comment type="caution">
    <text evidence="6">Lacks conserved residue(s) required for the propagation of feature annotation.</text>
</comment>
<dbReference type="GO" id="GO:0016042">
    <property type="term" value="P:lipid catabolic process"/>
    <property type="evidence" value="ECO:0007669"/>
    <property type="project" value="UniProtKB-UniRule"/>
</dbReference>
<dbReference type="KEGG" id="ccot:CCAX7_20060"/>
<evidence type="ECO:0000313" key="7">
    <source>
        <dbReference type="EMBL" id="BDI29955.1"/>
    </source>
</evidence>
<evidence type="ECO:0000256" key="4">
    <source>
        <dbReference type="ARBA" id="ARBA00023098"/>
    </source>
</evidence>
<dbReference type="InterPro" id="IPR050301">
    <property type="entry name" value="NTE"/>
</dbReference>
<proteinExistence type="predicted"/>
<dbReference type="GO" id="GO:0019867">
    <property type="term" value="C:outer membrane"/>
    <property type="evidence" value="ECO:0007669"/>
    <property type="project" value="InterPro"/>
</dbReference>
<keyword evidence="8" id="KW-1185">Reference proteome</keyword>
<comment type="subcellular location">
    <subcellularLocation>
        <location evidence="1">Membrane</location>
    </subcellularLocation>
</comment>
<accession>A0A402D2M5</accession>
<evidence type="ECO:0000256" key="1">
    <source>
        <dbReference type="ARBA" id="ARBA00004370"/>
    </source>
</evidence>
<evidence type="ECO:0000256" key="5">
    <source>
        <dbReference type="ARBA" id="ARBA00023136"/>
    </source>
</evidence>
<sequence>MKPRPARIAPILIAFLLCFLGSTVRAEDGMKPARPKIGLALAGGAALGLAHVGVLLWFDEHHIPIDEIAGTSMGGLIGGAYASGMSPEEIRKLLSEVNWTETLSAAPPYQSLTFRRREDAYDFPNGLQFGWKGGIALPSGVNPGQPIGLIFSRICLPYPALKSFDELPTPFTCVATDLTKGDSRALTSGSLETALRATMAIPGYFTPVSRDGALLADGGLLNNLPTKQVKTMGADIVVAVDLQQPLLEKSALTSLIDVLGQSAAITIMSNQRQSLQQADLIVSPDLGNLGLFDFVQVDAFIKHGYDAAQSKAAVLEKLAVSDDEWREYLAQRASRRRAAALRPAFIQIGGVSGGEAKRLTERFQSFVGKPLDTAAFEAALTDATGSGMYDSLSYERVSRDGGDGLLVQVVRKGNGPPFVNLGVEINGAERDNIQTTFAGRLTTMAAGGDEVRTDLRLGTDTSIASEYYHSFARGRFFVAPRVYAQDLNQNLYIGGSNLTLAKRRSGGVGIDLGYKPNRNSELRFGLDASRFDEDIRGVPSSVGRFHGYVVDPSLRYTYDGLNGALSPSSGVRVDATVHSYLKAPGSHQPFQTADIRVERFIPWGSGSIFAVGQGGTAFGAAVPIPQKYMLGGPLSLGAYGQNEFQGNEYYLLTSGYLYRLLDLPPPLSTRILIGSWYEYGGIADTGSGSIRRQDLSLGSLLETPLGPVVVGYSIGELGRRNLYFAVGTLF</sequence>
<feature type="short sequence motif" description="GXSXG" evidence="6">
    <location>
        <begin position="70"/>
        <end position="74"/>
    </location>
</feature>
<keyword evidence="3 6" id="KW-0442">Lipid degradation</keyword>
<feature type="short sequence motif" description="DGA/G" evidence="6">
    <location>
        <begin position="217"/>
        <end position="219"/>
    </location>
</feature>
<dbReference type="InterPro" id="IPR002641">
    <property type="entry name" value="PNPLA_dom"/>
</dbReference>
<dbReference type="SUPFAM" id="SSF52151">
    <property type="entry name" value="FabD/lysophospholipase-like"/>
    <property type="match status" value="1"/>
</dbReference>
<keyword evidence="5" id="KW-0472">Membrane</keyword>
<dbReference type="Gene3D" id="3.40.1090.10">
    <property type="entry name" value="Cytosolic phospholipase A2 catalytic domain"/>
    <property type="match status" value="2"/>
</dbReference>
<protein>
    <submittedName>
        <fullName evidence="7">Patatin</fullName>
    </submittedName>
</protein>
<dbReference type="InterPro" id="IPR016035">
    <property type="entry name" value="Acyl_Trfase/lysoPLipase"/>
</dbReference>